<evidence type="ECO:0000256" key="9">
    <source>
        <dbReference type="RuleBase" id="RU003357"/>
    </source>
</evidence>
<comment type="subcellular location">
    <subcellularLocation>
        <location evidence="1 8">Cell outer membrane</location>
        <topology evidence="1 8">Multi-pass membrane protein</topology>
    </subcellularLocation>
</comment>
<dbReference type="InterPro" id="IPR000531">
    <property type="entry name" value="Beta-barrel_TonB"/>
</dbReference>
<evidence type="ECO:0000256" key="6">
    <source>
        <dbReference type="ARBA" id="ARBA00023136"/>
    </source>
</evidence>
<comment type="similarity">
    <text evidence="8 9">Belongs to the TonB-dependent receptor family.</text>
</comment>
<dbReference type="Pfam" id="PF07715">
    <property type="entry name" value="Plug"/>
    <property type="match status" value="1"/>
</dbReference>
<feature type="domain" description="TonB-dependent receptor plug" evidence="13">
    <location>
        <begin position="120"/>
        <end position="227"/>
    </location>
</feature>
<dbReference type="FunFam" id="2.170.130.10:FF:000003">
    <property type="entry name" value="SusC/RagA family TonB-linked outer membrane protein"/>
    <property type="match status" value="1"/>
</dbReference>
<keyword evidence="4 8" id="KW-0812">Transmembrane</keyword>
<keyword evidence="7 8" id="KW-0998">Cell outer membrane</keyword>
<dbReference type="Pfam" id="PF13715">
    <property type="entry name" value="CarbopepD_reg_2"/>
    <property type="match status" value="1"/>
</dbReference>
<evidence type="ECO:0000256" key="2">
    <source>
        <dbReference type="ARBA" id="ARBA00022448"/>
    </source>
</evidence>
<dbReference type="InterPro" id="IPR036942">
    <property type="entry name" value="Beta-barrel_TonB_sf"/>
</dbReference>
<dbReference type="PROSITE" id="PS52016">
    <property type="entry name" value="TONB_DEPENDENT_REC_3"/>
    <property type="match status" value="1"/>
</dbReference>
<dbReference type="SUPFAM" id="SSF49464">
    <property type="entry name" value="Carboxypeptidase regulatory domain-like"/>
    <property type="match status" value="1"/>
</dbReference>
<evidence type="ECO:0000256" key="11">
    <source>
        <dbReference type="SAM" id="SignalP"/>
    </source>
</evidence>
<evidence type="ECO:0000256" key="3">
    <source>
        <dbReference type="ARBA" id="ARBA00022452"/>
    </source>
</evidence>
<dbReference type="EMBL" id="JACVXC010000002">
    <property type="protein sequence ID" value="MBD0835105.1"/>
    <property type="molecule type" value="Genomic_DNA"/>
</dbReference>
<evidence type="ECO:0000256" key="7">
    <source>
        <dbReference type="ARBA" id="ARBA00023237"/>
    </source>
</evidence>
<organism evidence="14 15">
    <name type="scientific">Aestuariibaculum suncheonense</name>
    <dbReference type="NCBI Taxonomy" id="1028745"/>
    <lineage>
        <taxon>Bacteria</taxon>
        <taxon>Pseudomonadati</taxon>
        <taxon>Bacteroidota</taxon>
        <taxon>Flavobacteriia</taxon>
        <taxon>Flavobacteriales</taxon>
        <taxon>Flavobacteriaceae</taxon>
    </lineage>
</organism>
<evidence type="ECO:0000313" key="14">
    <source>
        <dbReference type="EMBL" id="MBD0835105.1"/>
    </source>
</evidence>
<keyword evidence="2 8" id="KW-0813">Transport</keyword>
<keyword evidence="3 8" id="KW-1134">Transmembrane beta strand</keyword>
<name>A0A8J6Q848_9FLAO</name>
<dbReference type="Gene3D" id="2.170.130.10">
    <property type="entry name" value="TonB-dependent receptor, plug domain"/>
    <property type="match status" value="1"/>
</dbReference>
<keyword evidence="5 9" id="KW-0798">TonB box</keyword>
<dbReference type="SUPFAM" id="SSF56935">
    <property type="entry name" value="Porins"/>
    <property type="match status" value="1"/>
</dbReference>
<dbReference type="Pfam" id="PF00593">
    <property type="entry name" value="TonB_dep_Rec_b-barrel"/>
    <property type="match status" value="1"/>
</dbReference>
<feature type="chain" id="PRO_5035319744" evidence="11">
    <location>
        <begin position="30"/>
        <end position="1035"/>
    </location>
</feature>
<dbReference type="Proteomes" id="UP000602057">
    <property type="component" value="Unassembled WGS sequence"/>
</dbReference>
<keyword evidence="11" id="KW-0732">Signal</keyword>
<comment type="caution">
    <text evidence="14">The sequence shown here is derived from an EMBL/GenBank/DDBJ whole genome shotgun (WGS) entry which is preliminary data.</text>
</comment>
<feature type="region of interest" description="Disordered" evidence="10">
    <location>
        <begin position="984"/>
        <end position="1007"/>
    </location>
</feature>
<keyword evidence="15" id="KW-1185">Reference proteome</keyword>
<evidence type="ECO:0000256" key="1">
    <source>
        <dbReference type="ARBA" id="ARBA00004571"/>
    </source>
</evidence>
<evidence type="ECO:0000256" key="5">
    <source>
        <dbReference type="ARBA" id="ARBA00023077"/>
    </source>
</evidence>
<dbReference type="NCBIfam" id="TIGR04057">
    <property type="entry name" value="SusC_RagA_signa"/>
    <property type="match status" value="1"/>
</dbReference>
<keyword evidence="6 8" id="KW-0472">Membrane</keyword>
<dbReference type="InterPro" id="IPR023997">
    <property type="entry name" value="TonB-dep_OMP_SusC/RagA_CS"/>
</dbReference>
<gene>
    <name evidence="14" type="ORF">ICJ84_06640</name>
</gene>
<accession>A0A8J6Q848</accession>
<dbReference type="AlphaFoldDB" id="A0A8J6Q848"/>
<dbReference type="InterPro" id="IPR039426">
    <property type="entry name" value="TonB-dep_rcpt-like"/>
</dbReference>
<evidence type="ECO:0000259" key="12">
    <source>
        <dbReference type="Pfam" id="PF00593"/>
    </source>
</evidence>
<dbReference type="GO" id="GO:0009279">
    <property type="term" value="C:cell outer membrane"/>
    <property type="evidence" value="ECO:0007669"/>
    <property type="project" value="UniProtKB-SubCell"/>
</dbReference>
<dbReference type="InterPro" id="IPR023996">
    <property type="entry name" value="TonB-dep_OMP_SusC/RagA"/>
</dbReference>
<evidence type="ECO:0000313" key="15">
    <source>
        <dbReference type="Proteomes" id="UP000602057"/>
    </source>
</evidence>
<dbReference type="InterPro" id="IPR037066">
    <property type="entry name" value="Plug_dom_sf"/>
</dbReference>
<sequence length="1035" mass="112278">MTNYFNFKTKQTGFLFILLLICSSMSAQMTVSGKVSDDNGPIPGVNVILKGSSNGTATDFDGEFTISNVPGNGVLIFSYIGYQAKEIQINNQTEINVTLEADLAALDEVVVIGYGTQNRESVTGSVVSIKGGELSEVQAANFQEALQGRAPGVDISTTNTRPGSNSTSIRIRGVRSLSGSNDPLIVLNGIPFFGGLNDINLNDIESLDILKDASATAIYGSRGANGVILITTKSGKKGQAAKFTYNTYYAAKEVFAKFPMMNRDQFNALREATGLFNEGDPLYTTGADEDTSVNTDWQDLIYGTGLQTSHDIGVTGGGENGNYSIGMGYFKETSVLPVESFQRYSLRAQVEQEIGAFKFGLNSIMNYSLTNAAGTGLYGSLSATPILNPYNDDGSLKRVVSMPLDEFWVTTKSTLNAIGEGRVNLQKDFGTYNNLFGEVKIPGVEGLKYRLNLGLNLRMSRDGNFTGQGVANVNPQAPNGGGVSSSLTTDYVIENLLTYDRTFADKHQVNIVGLFSAQNGKWDGTNFSARNLPNEQFLFYNLGSALLEDVTGYGGYYGEAGLLSYMGRAMYQYDSRYLITATVRSDASSRLAPGKQWVTYPAVSVGWNIGNENFMDNVNWVSSLKIRAGYGETSNQAVNPYATLGNLGTRDYNFGNTFTTGYFVNELPNPNLGWEFSETYNYGLDFALFNNRLSGTVEYYTTKTNDILYRVGLPATSGVGSFVGNIGSTSNKGLEVALNATIIDNPDGFTWDLGVNLYTNKNEITSLASGEDQNVGQLWFVGSPINVIYDYKKIGLWNETDADYQYLQTLEPGGNAGMIKVQYTGDYNADGSPVRQINADDRQIIDPTPDFQGGFNTRLAYKNFDLSMVGVFKSGGVAVSTLYSSNGYLNLLTGRRNNINVDYWTPTNTDAKYPAPGGIQAGDGPKYGTTMGYFDGSYLKVRAITLGYNFNQKLIENIGIQNLRLYATVQNPFVLFSPFHKESGMDPETNSGADDNGNAQNSATGTSGFISRGIPTIGTNVPTTRNFMVGLNLTF</sequence>
<dbReference type="RefSeq" id="WP_188215597.1">
    <property type="nucleotide sequence ID" value="NZ_BAABGH010000010.1"/>
</dbReference>
<dbReference type="InterPro" id="IPR012910">
    <property type="entry name" value="Plug_dom"/>
</dbReference>
<dbReference type="Gene3D" id="2.60.40.1120">
    <property type="entry name" value="Carboxypeptidase-like, regulatory domain"/>
    <property type="match status" value="1"/>
</dbReference>
<evidence type="ECO:0000256" key="10">
    <source>
        <dbReference type="SAM" id="MobiDB-lite"/>
    </source>
</evidence>
<reference evidence="14" key="2">
    <citation type="submission" date="2020-09" db="EMBL/GenBank/DDBJ databases">
        <authorList>
            <person name="Wu Z."/>
        </authorList>
    </citation>
    <scope>NUCLEOTIDE SEQUENCE</scope>
    <source>
        <strain evidence="14">SC17</strain>
    </source>
</reference>
<feature type="domain" description="TonB-dependent receptor-like beta-barrel" evidence="12">
    <location>
        <begin position="448"/>
        <end position="971"/>
    </location>
</feature>
<dbReference type="Gene3D" id="2.40.170.20">
    <property type="entry name" value="TonB-dependent receptor, beta-barrel domain"/>
    <property type="match status" value="1"/>
</dbReference>
<feature type="compositionally biased region" description="Polar residues" evidence="10">
    <location>
        <begin position="988"/>
        <end position="1007"/>
    </location>
</feature>
<protein>
    <submittedName>
        <fullName evidence="14">TonB-dependent receptor</fullName>
    </submittedName>
</protein>
<proteinExistence type="inferred from homology"/>
<feature type="signal peptide" evidence="11">
    <location>
        <begin position="1"/>
        <end position="29"/>
    </location>
</feature>
<dbReference type="InterPro" id="IPR008969">
    <property type="entry name" value="CarboxyPept-like_regulatory"/>
</dbReference>
<keyword evidence="14" id="KW-0675">Receptor</keyword>
<reference evidence="14" key="1">
    <citation type="journal article" date="2013" name="Int. J. Syst. Evol. Microbiol.">
        <title>Aestuariibaculum suncheonense gen. nov., sp. nov., a marine bacterium of the family Flavobacteriaceae isolated from a tidal flat and emended descriptions of the genera Gaetbulibacter and Tamlana.</title>
        <authorList>
            <person name="Jeong S.H."/>
            <person name="Park M.S."/>
            <person name="Jin H.M."/>
            <person name="Lee K."/>
            <person name="Park W."/>
            <person name="Jeon C.O."/>
        </authorList>
    </citation>
    <scope>NUCLEOTIDE SEQUENCE</scope>
    <source>
        <strain evidence="14">SC17</strain>
    </source>
</reference>
<evidence type="ECO:0000256" key="4">
    <source>
        <dbReference type="ARBA" id="ARBA00022692"/>
    </source>
</evidence>
<evidence type="ECO:0000256" key="8">
    <source>
        <dbReference type="PROSITE-ProRule" id="PRU01360"/>
    </source>
</evidence>
<evidence type="ECO:0000259" key="13">
    <source>
        <dbReference type="Pfam" id="PF07715"/>
    </source>
</evidence>
<dbReference type="NCBIfam" id="TIGR04056">
    <property type="entry name" value="OMP_RagA_SusC"/>
    <property type="match status" value="1"/>
</dbReference>